<accession>A0A1H7U8Z4</accession>
<organism evidence="1 2">
    <name type="scientific">Syntrophus gentianae</name>
    <dbReference type="NCBI Taxonomy" id="43775"/>
    <lineage>
        <taxon>Bacteria</taxon>
        <taxon>Pseudomonadati</taxon>
        <taxon>Thermodesulfobacteriota</taxon>
        <taxon>Syntrophia</taxon>
        <taxon>Syntrophales</taxon>
        <taxon>Syntrophaceae</taxon>
        <taxon>Syntrophus</taxon>
    </lineage>
</organism>
<reference evidence="1 2" key="1">
    <citation type="submission" date="2016-10" db="EMBL/GenBank/DDBJ databases">
        <authorList>
            <person name="de Groot N.N."/>
        </authorList>
    </citation>
    <scope>NUCLEOTIDE SEQUENCE [LARGE SCALE GENOMIC DNA]</scope>
    <source>
        <strain evidence="1 2">DSM 8423</strain>
    </source>
</reference>
<gene>
    <name evidence="1" type="ORF">SAMN04489760_10149</name>
</gene>
<dbReference type="Proteomes" id="UP000198744">
    <property type="component" value="Unassembled WGS sequence"/>
</dbReference>
<dbReference type="STRING" id="43775.SAMN04489760_10149"/>
<protein>
    <recommendedName>
        <fullName evidence="3">DNA circularisation protein N-terminus</fullName>
    </recommendedName>
</protein>
<sequence length="223" mass="23341">MPDTAPSRPVPLLGEISLDYVQHIEHHIEGGYLSSVIPGLEGELQQRVARPSHRVTIRGLLYGDSAADSLSSLQEAAQNGEELTFSADITSALDIQDVVIDGFFCAQEVATPGRYSYEIRLVESPPLPPPAQISGFGGLDDFGLGDLGFDTDIMGDLTDLAGDLSGALEDALGVLDALGGLAGLDGLSVGGILQPMQDAGNSVSLLASDFKDSLSSLGDLFRR</sequence>
<name>A0A1H7U8Z4_9BACT</name>
<dbReference type="AlphaFoldDB" id="A0A1H7U8Z4"/>
<dbReference type="RefSeq" id="WP_093881772.1">
    <property type="nucleotide sequence ID" value="NZ_FOBS01000001.1"/>
</dbReference>
<evidence type="ECO:0000313" key="2">
    <source>
        <dbReference type="Proteomes" id="UP000198744"/>
    </source>
</evidence>
<evidence type="ECO:0008006" key="3">
    <source>
        <dbReference type="Google" id="ProtNLM"/>
    </source>
</evidence>
<keyword evidence="2" id="KW-1185">Reference proteome</keyword>
<evidence type="ECO:0000313" key="1">
    <source>
        <dbReference type="EMBL" id="SEL93550.1"/>
    </source>
</evidence>
<proteinExistence type="predicted"/>
<dbReference type="OrthoDB" id="4826395at2"/>
<dbReference type="EMBL" id="FOBS01000001">
    <property type="protein sequence ID" value="SEL93550.1"/>
    <property type="molecule type" value="Genomic_DNA"/>
</dbReference>